<dbReference type="CDD" id="cd07377">
    <property type="entry name" value="WHTH_GntR"/>
    <property type="match status" value="1"/>
</dbReference>
<comment type="similarity">
    <text evidence="1">In the C-terminal section; belongs to the class-I pyridoxal-phosphate-dependent aminotransferase family.</text>
</comment>
<reference evidence="7 8" key="1">
    <citation type="submission" date="2018-03" db="EMBL/GenBank/DDBJ databases">
        <title>Draft genome of Deinococcus sp. OD32.</title>
        <authorList>
            <person name="Wang X.-P."/>
            <person name="Du Z.-J."/>
        </authorList>
    </citation>
    <scope>NUCLEOTIDE SEQUENCE [LARGE SCALE GENOMIC DNA]</scope>
    <source>
        <strain evidence="7 8">OD32</strain>
    </source>
</reference>
<evidence type="ECO:0000256" key="1">
    <source>
        <dbReference type="ARBA" id="ARBA00005384"/>
    </source>
</evidence>
<gene>
    <name evidence="7" type="ORF">C8263_05475</name>
</gene>
<evidence type="ECO:0000313" key="8">
    <source>
        <dbReference type="Proteomes" id="UP000240317"/>
    </source>
</evidence>
<evidence type="ECO:0000259" key="6">
    <source>
        <dbReference type="PROSITE" id="PS50949"/>
    </source>
</evidence>
<dbReference type="PRINTS" id="PR00035">
    <property type="entry name" value="HTHGNTR"/>
</dbReference>
<dbReference type="InterPro" id="IPR004839">
    <property type="entry name" value="Aminotransferase_I/II_large"/>
</dbReference>
<accession>A0A2T3W9W5</accession>
<dbReference type="GO" id="GO:0008483">
    <property type="term" value="F:transaminase activity"/>
    <property type="evidence" value="ECO:0007669"/>
    <property type="project" value="UniProtKB-KW"/>
</dbReference>
<keyword evidence="7" id="KW-0032">Aminotransferase</keyword>
<evidence type="ECO:0000256" key="5">
    <source>
        <dbReference type="ARBA" id="ARBA00023163"/>
    </source>
</evidence>
<name>A0A2T3W9W5_9DEIO</name>
<dbReference type="InterPro" id="IPR000524">
    <property type="entry name" value="Tscrpt_reg_HTH_GntR"/>
</dbReference>
<dbReference type="InterPro" id="IPR015422">
    <property type="entry name" value="PyrdxlP-dep_Trfase_small"/>
</dbReference>
<evidence type="ECO:0000256" key="4">
    <source>
        <dbReference type="ARBA" id="ARBA00023125"/>
    </source>
</evidence>
<keyword evidence="8" id="KW-1185">Reference proteome</keyword>
<dbReference type="CDD" id="cd00609">
    <property type="entry name" value="AAT_like"/>
    <property type="match status" value="1"/>
</dbReference>
<dbReference type="PANTHER" id="PTHR46577">
    <property type="entry name" value="HTH-TYPE TRANSCRIPTIONAL REGULATORY PROTEIN GABR"/>
    <property type="match status" value="1"/>
</dbReference>
<evidence type="ECO:0000313" key="7">
    <source>
        <dbReference type="EMBL" id="PTA68700.1"/>
    </source>
</evidence>
<keyword evidence="4" id="KW-0238">DNA-binding</keyword>
<dbReference type="RefSeq" id="WP_107137120.1">
    <property type="nucleotide sequence ID" value="NZ_PYSV01000004.1"/>
</dbReference>
<dbReference type="GO" id="GO:0003677">
    <property type="term" value="F:DNA binding"/>
    <property type="evidence" value="ECO:0007669"/>
    <property type="project" value="UniProtKB-KW"/>
</dbReference>
<keyword evidence="3" id="KW-0805">Transcription regulation</keyword>
<dbReference type="OrthoDB" id="9802328at2"/>
<dbReference type="Gene3D" id="3.90.1150.10">
    <property type="entry name" value="Aspartate Aminotransferase, domain 1"/>
    <property type="match status" value="1"/>
</dbReference>
<dbReference type="GO" id="GO:0003700">
    <property type="term" value="F:DNA-binding transcription factor activity"/>
    <property type="evidence" value="ECO:0007669"/>
    <property type="project" value="InterPro"/>
</dbReference>
<dbReference type="InterPro" id="IPR015424">
    <property type="entry name" value="PyrdxlP-dep_Trfase"/>
</dbReference>
<dbReference type="SUPFAM" id="SSF46785">
    <property type="entry name" value="Winged helix' DNA-binding domain"/>
    <property type="match status" value="1"/>
</dbReference>
<evidence type="ECO:0000256" key="3">
    <source>
        <dbReference type="ARBA" id="ARBA00023015"/>
    </source>
</evidence>
<dbReference type="SUPFAM" id="SSF53383">
    <property type="entry name" value="PLP-dependent transferases"/>
    <property type="match status" value="1"/>
</dbReference>
<keyword evidence="5" id="KW-0804">Transcription</keyword>
<sequence length="476" mass="51087">MSPALPDAPRWTALLRGWRDHPGPLHGRLQAQLRAAIERGELAPAERLPAERPLAALLGVSRATVVTAYDELTADGWLIRRVGSGTRVSAGAPRAAPLLTLRTPVGSAAGAAPDLDFTIAVPLLTDPQRERLRRASQHAFGESVYHPHGLPELRALLAELYTKDGLPTRAEQIVVTSGAQQAIALSAATLLRRGDVALLETPTYFGAIDVMRAAGAQLVGVPVEGSGLQPDTFMRLATAHAPRLAFLTPTFQNPTGTVLPARARERLAAFVQDRALPTLEDDTLLDLGFTDEPPPPRISVYAPQAPIINVGSLSKLYWAGLRVGWMRLPPALAAPLAQAKTLADFGGSLMAQHAALQLLADLPGLRRERRAAVTPARDLLAGLLHAELPEWHFEVPRGGQFLWVQLPTPDASRLTHHAAAHGLRLFPGASMGVSPLPDRYLRLPFTLDPARLPEAVTRLKAAWVSFQSRDGQGGLA</sequence>
<protein>
    <submittedName>
        <fullName evidence="7">PLP-dependent aminotransferase family protein</fullName>
    </submittedName>
</protein>
<feature type="domain" description="HTH gntR-type" evidence="6">
    <location>
        <begin position="23"/>
        <end position="91"/>
    </location>
</feature>
<dbReference type="InterPro" id="IPR051446">
    <property type="entry name" value="HTH_trans_reg/aminotransferase"/>
</dbReference>
<keyword evidence="7" id="KW-0808">Transferase</keyword>
<dbReference type="InterPro" id="IPR015421">
    <property type="entry name" value="PyrdxlP-dep_Trfase_major"/>
</dbReference>
<dbReference type="PANTHER" id="PTHR46577:SF1">
    <property type="entry name" value="HTH-TYPE TRANSCRIPTIONAL REGULATORY PROTEIN GABR"/>
    <property type="match status" value="1"/>
</dbReference>
<dbReference type="Gene3D" id="1.10.10.10">
    <property type="entry name" value="Winged helix-like DNA-binding domain superfamily/Winged helix DNA-binding domain"/>
    <property type="match status" value="1"/>
</dbReference>
<dbReference type="EMBL" id="PYSV01000004">
    <property type="protein sequence ID" value="PTA68700.1"/>
    <property type="molecule type" value="Genomic_DNA"/>
</dbReference>
<dbReference type="Gene3D" id="3.40.640.10">
    <property type="entry name" value="Type I PLP-dependent aspartate aminotransferase-like (Major domain)"/>
    <property type="match status" value="1"/>
</dbReference>
<comment type="caution">
    <text evidence="7">The sequence shown here is derived from an EMBL/GenBank/DDBJ whole genome shotgun (WGS) entry which is preliminary data.</text>
</comment>
<evidence type="ECO:0000256" key="2">
    <source>
        <dbReference type="ARBA" id="ARBA00022898"/>
    </source>
</evidence>
<dbReference type="SMART" id="SM00345">
    <property type="entry name" value="HTH_GNTR"/>
    <property type="match status" value="1"/>
</dbReference>
<dbReference type="InterPro" id="IPR036390">
    <property type="entry name" value="WH_DNA-bd_sf"/>
</dbReference>
<keyword evidence="2" id="KW-0663">Pyridoxal phosphate</keyword>
<dbReference type="Proteomes" id="UP000240317">
    <property type="component" value="Unassembled WGS sequence"/>
</dbReference>
<dbReference type="Pfam" id="PF00155">
    <property type="entry name" value="Aminotran_1_2"/>
    <property type="match status" value="1"/>
</dbReference>
<organism evidence="7 8">
    <name type="scientific">Deinococcus arcticus</name>
    <dbReference type="NCBI Taxonomy" id="2136176"/>
    <lineage>
        <taxon>Bacteria</taxon>
        <taxon>Thermotogati</taxon>
        <taxon>Deinococcota</taxon>
        <taxon>Deinococci</taxon>
        <taxon>Deinococcales</taxon>
        <taxon>Deinococcaceae</taxon>
        <taxon>Deinococcus</taxon>
    </lineage>
</organism>
<dbReference type="PROSITE" id="PS50949">
    <property type="entry name" value="HTH_GNTR"/>
    <property type="match status" value="1"/>
</dbReference>
<proteinExistence type="inferred from homology"/>
<dbReference type="AlphaFoldDB" id="A0A2T3W9W5"/>
<dbReference type="Pfam" id="PF00392">
    <property type="entry name" value="GntR"/>
    <property type="match status" value="1"/>
</dbReference>
<dbReference type="GO" id="GO:0030170">
    <property type="term" value="F:pyridoxal phosphate binding"/>
    <property type="evidence" value="ECO:0007669"/>
    <property type="project" value="InterPro"/>
</dbReference>
<dbReference type="InterPro" id="IPR036388">
    <property type="entry name" value="WH-like_DNA-bd_sf"/>
</dbReference>